<evidence type="ECO:0000313" key="7">
    <source>
        <dbReference type="Proteomes" id="UP000033187"/>
    </source>
</evidence>
<comment type="catalytic activity">
    <reaction evidence="2">
        <text>2 GTP = 3',3'-c-di-GMP + 2 diphosphate</text>
        <dbReference type="Rhea" id="RHEA:24898"/>
        <dbReference type="ChEBI" id="CHEBI:33019"/>
        <dbReference type="ChEBI" id="CHEBI:37565"/>
        <dbReference type="ChEBI" id="CHEBI:58805"/>
        <dbReference type="EC" id="2.7.7.65"/>
    </reaction>
</comment>
<dbReference type="Proteomes" id="UP000033187">
    <property type="component" value="Chromosome 1"/>
</dbReference>
<feature type="domain" description="PAC" evidence="4">
    <location>
        <begin position="93"/>
        <end position="143"/>
    </location>
</feature>
<dbReference type="InterPro" id="IPR043128">
    <property type="entry name" value="Rev_trsase/Diguanyl_cyclase"/>
</dbReference>
<dbReference type="Gene3D" id="3.30.450.20">
    <property type="entry name" value="PAS domain"/>
    <property type="match status" value="1"/>
</dbReference>
<accession>A0A0D6JGE5</accession>
<dbReference type="RefSeq" id="WP_046479215.1">
    <property type="nucleotide sequence ID" value="NZ_LN829118.1"/>
</dbReference>
<dbReference type="NCBIfam" id="TIGR00254">
    <property type="entry name" value="GGDEF"/>
    <property type="match status" value="1"/>
</dbReference>
<evidence type="ECO:0000256" key="1">
    <source>
        <dbReference type="ARBA" id="ARBA00012528"/>
    </source>
</evidence>
<dbReference type="NCBIfam" id="TIGR00229">
    <property type="entry name" value="sensory_box"/>
    <property type="match status" value="1"/>
</dbReference>
<evidence type="ECO:0000259" key="3">
    <source>
        <dbReference type="PROSITE" id="PS50112"/>
    </source>
</evidence>
<dbReference type="FunFam" id="3.30.70.270:FF:000001">
    <property type="entry name" value="Diguanylate cyclase domain protein"/>
    <property type="match status" value="1"/>
</dbReference>
<protein>
    <recommendedName>
        <fullName evidence="1">diguanylate cyclase</fullName>
        <ecNumber evidence="1">2.7.7.65</ecNumber>
    </recommendedName>
</protein>
<proteinExistence type="predicted"/>
<dbReference type="InterPro" id="IPR000700">
    <property type="entry name" value="PAS-assoc_C"/>
</dbReference>
<dbReference type="SUPFAM" id="SSF55073">
    <property type="entry name" value="Nucleotide cyclase"/>
    <property type="match status" value="1"/>
</dbReference>
<dbReference type="EMBL" id="LN829119">
    <property type="protein sequence ID" value="CPR20121.1"/>
    <property type="molecule type" value="Genomic_DNA"/>
</dbReference>
<organism evidence="6 7">
    <name type="scientific">Candidatus Filomicrobium marinum</name>
    <dbReference type="NCBI Taxonomy" id="1608628"/>
    <lineage>
        <taxon>Bacteria</taxon>
        <taxon>Pseudomonadati</taxon>
        <taxon>Pseudomonadota</taxon>
        <taxon>Alphaproteobacteria</taxon>
        <taxon>Hyphomicrobiales</taxon>
        <taxon>Hyphomicrobiaceae</taxon>
        <taxon>Filomicrobium</taxon>
    </lineage>
</organism>
<evidence type="ECO:0000259" key="5">
    <source>
        <dbReference type="PROSITE" id="PS50887"/>
    </source>
</evidence>
<dbReference type="OrthoDB" id="9812260at2"/>
<evidence type="ECO:0000256" key="2">
    <source>
        <dbReference type="ARBA" id="ARBA00034247"/>
    </source>
</evidence>
<dbReference type="PROSITE" id="PS50113">
    <property type="entry name" value="PAC"/>
    <property type="match status" value="1"/>
</dbReference>
<dbReference type="InterPro" id="IPR029787">
    <property type="entry name" value="Nucleotide_cyclase"/>
</dbReference>
<dbReference type="SMART" id="SM00267">
    <property type="entry name" value="GGDEF"/>
    <property type="match status" value="1"/>
</dbReference>
<dbReference type="KEGG" id="fiy:BN1229_v1_2466"/>
<reference evidence="7" key="1">
    <citation type="submission" date="2015-02" db="EMBL/GenBank/DDBJ databases">
        <authorList>
            <person name="Chooi Y.-H."/>
        </authorList>
    </citation>
    <scope>NUCLEOTIDE SEQUENCE [LARGE SCALE GENOMIC DNA]</scope>
    <source>
        <strain evidence="7">strain Y</strain>
    </source>
</reference>
<feature type="domain" description="PAS" evidence="3">
    <location>
        <begin position="14"/>
        <end position="83"/>
    </location>
</feature>
<dbReference type="InterPro" id="IPR035965">
    <property type="entry name" value="PAS-like_dom_sf"/>
</dbReference>
<sequence>MATLQAADYSARCIPRLFHEIVEGSVDAVVVANEGHTIGYVNAAAETLFGYRREELVGQPLDMLIPRADRRHRRHLIERLSASPTSRFLYSDHHHTFYALRASGEAFPVEISILKTKDELGVRFIAFVRDLTRQKELEASLERLASTDPLTGTRNRRAFLEEARKERLRWRRFGEPLSLAMIDLDCFKSINDRFGHVYGDQALKHFVTTVNSTIREVDIFGRWGGEEFALLLPATCLRNAAVVAERIRARVQAATPPREPRCASGCAQITASIGVSTFVSDQDTIESIINRADRMLYMAKSSGRNCVCLDTRGD</sequence>
<dbReference type="Gene3D" id="3.30.70.270">
    <property type="match status" value="1"/>
</dbReference>
<dbReference type="InterPro" id="IPR050469">
    <property type="entry name" value="Diguanylate_Cyclase"/>
</dbReference>
<dbReference type="AlphaFoldDB" id="A0A0D6JGE5"/>
<keyword evidence="7" id="KW-1185">Reference proteome</keyword>
<evidence type="ECO:0000313" key="6">
    <source>
        <dbReference type="EMBL" id="CPR20121.1"/>
    </source>
</evidence>
<dbReference type="SMART" id="SM00091">
    <property type="entry name" value="PAS"/>
    <property type="match status" value="1"/>
</dbReference>
<gene>
    <name evidence="6" type="ORF">YBN1229_v1_2466</name>
</gene>
<dbReference type="CDD" id="cd01949">
    <property type="entry name" value="GGDEF"/>
    <property type="match status" value="1"/>
</dbReference>
<name>A0A0D6JGE5_9HYPH</name>
<dbReference type="PROSITE" id="PS50887">
    <property type="entry name" value="GGDEF"/>
    <property type="match status" value="1"/>
</dbReference>
<dbReference type="PANTHER" id="PTHR45138:SF9">
    <property type="entry name" value="DIGUANYLATE CYCLASE DGCM-RELATED"/>
    <property type="match status" value="1"/>
</dbReference>
<evidence type="ECO:0000259" key="4">
    <source>
        <dbReference type="PROSITE" id="PS50113"/>
    </source>
</evidence>
<dbReference type="PROSITE" id="PS50112">
    <property type="entry name" value="PAS"/>
    <property type="match status" value="1"/>
</dbReference>
<feature type="domain" description="GGDEF" evidence="5">
    <location>
        <begin position="175"/>
        <end position="312"/>
    </location>
</feature>
<dbReference type="CDD" id="cd00130">
    <property type="entry name" value="PAS"/>
    <property type="match status" value="1"/>
</dbReference>
<dbReference type="KEGG" id="fil:BN1229_v1_3457"/>
<dbReference type="EC" id="2.7.7.65" evidence="1"/>
<dbReference type="PANTHER" id="PTHR45138">
    <property type="entry name" value="REGULATORY COMPONENTS OF SENSORY TRANSDUCTION SYSTEM"/>
    <property type="match status" value="1"/>
</dbReference>
<dbReference type="Pfam" id="PF13426">
    <property type="entry name" value="PAS_9"/>
    <property type="match status" value="1"/>
</dbReference>
<dbReference type="Pfam" id="PF00990">
    <property type="entry name" value="GGDEF"/>
    <property type="match status" value="1"/>
</dbReference>
<dbReference type="SUPFAM" id="SSF55785">
    <property type="entry name" value="PYP-like sensor domain (PAS domain)"/>
    <property type="match status" value="1"/>
</dbReference>
<dbReference type="InterPro" id="IPR000014">
    <property type="entry name" value="PAS"/>
</dbReference>
<dbReference type="GO" id="GO:0052621">
    <property type="term" value="F:diguanylate cyclase activity"/>
    <property type="evidence" value="ECO:0007669"/>
    <property type="project" value="UniProtKB-EC"/>
</dbReference>
<dbReference type="InterPro" id="IPR000160">
    <property type="entry name" value="GGDEF_dom"/>
</dbReference>